<feature type="compositionally biased region" description="Low complexity" evidence="1">
    <location>
        <begin position="472"/>
        <end position="487"/>
    </location>
</feature>
<organism evidence="3 4">
    <name type="scientific">Musa troglodytarum</name>
    <name type="common">fe'i banana</name>
    <dbReference type="NCBI Taxonomy" id="320322"/>
    <lineage>
        <taxon>Eukaryota</taxon>
        <taxon>Viridiplantae</taxon>
        <taxon>Streptophyta</taxon>
        <taxon>Embryophyta</taxon>
        <taxon>Tracheophyta</taxon>
        <taxon>Spermatophyta</taxon>
        <taxon>Magnoliopsida</taxon>
        <taxon>Liliopsida</taxon>
        <taxon>Zingiberales</taxon>
        <taxon>Musaceae</taxon>
        <taxon>Musa</taxon>
    </lineage>
</organism>
<feature type="region of interest" description="Disordered" evidence="1">
    <location>
        <begin position="454"/>
        <end position="556"/>
    </location>
</feature>
<feature type="compositionally biased region" description="Polar residues" evidence="1">
    <location>
        <begin position="454"/>
        <end position="471"/>
    </location>
</feature>
<accession>A0A9E7H7Z6</accession>
<feature type="compositionally biased region" description="Polar residues" evidence="1">
    <location>
        <begin position="489"/>
        <end position="513"/>
    </location>
</feature>
<evidence type="ECO:0000259" key="2">
    <source>
        <dbReference type="PROSITE" id="PS50076"/>
    </source>
</evidence>
<evidence type="ECO:0000313" key="3">
    <source>
        <dbReference type="EMBL" id="URE28485.1"/>
    </source>
</evidence>
<dbReference type="InterPro" id="IPR011989">
    <property type="entry name" value="ARM-like"/>
</dbReference>
<dbReference type="PROSITE" id="PS50076">
    <property type="entry name" value="DNAJ_2"/>
    <property type="match status" value="1"/>
</dbReference>
<reference evidence="3" key="1">
    <citation type="submission" date="2022-05" db="EMBL/GenBank/DDBJ databases">
        <title>The Musa troglodytarum L. genome provides insights into the mechanism of non-climacteric behaviour and enrichment of carotenoids.</title>
        <authorList>
            <person name="Wang J."/>
        </authorList>
    </citation>
    <scope>NUCLEOTIDE SEQUENCE</scope>
    <source>
        <tissue evidence="3">Leaf</tissue>
    </source>
</reference>
<dbReference type="Proteomes" id="UP001055439">
    <property type="component" value="Chromosome 8"/>
</dbReference>
<dbReference type="InterPro" id="IPR036869">
    <property type="entry name" value="J_dom_sf"/>
</dbReference>
<dbReference type="CDD" id="cd06257">
    <property type="entry name" value="DnaJ"/>
    <property type="match status" value="1"/>
</dbReference>
<proteinExistence type="predicted"/>
<dbReference type="OrthoDB" id="331600at2759"/>
<dbReference type="InterPro" id="IPR026894">
    <property type="entry name" value="DnaJ_X"/>
</dbReference>
<keyword evidence="4" id="KW-1185">Reference proteome</keyword>
<dbReference type="Gene3D" id="1.25.10.10">
    <property type="entry name" value="Leucine-rich Repeat Variant"/>
    <property type="match status" value="1"/>
</dbReference>
<dbReference type="InterPro" id="IPR001623">
    <property type="entry name" value="DnaJ_domain"/>
</dbReference>
<feature type="domain" description="J" evidence="2">
    <location>
        <begin position="1291"/>
        <end position="1356"/>
    </location>
</feature>
<dbReference type="PROSITE" id="PS00636">
    <property type="entry name" value="DNAJ_1"/>
    <property type="match status" value="1"/>
</dbReference>
<dbReference type="Pfam" id="PF12295">
    <property type="entry name" value="Symplekin_C"/>
    <property type="match status" value="1"/>
</dbReference>
<dbReference type="InterPro" id="IPR022075">
    <property type="entry name" value="Symplekin_C"/>
</dbReference>
<dbReference type="InterPro" id="IPR018253">
    <property type="entry name" value="DnaJ_domain_CS"/>
</dbReference>
<dbReference type="Pfam" id="PF14308">
    <property type="entry name" value="DnaJ-X"/>
    <property type="match status" value="1"/>
</dbReference>
<dbReference type="Pfam" id="PF11935">
    <property type="entry name" value="SYMPK_PTA1_N"/>
    <property type="match status" value="1"/>
</dbReference>
<dbReference type="SUPFAM" id="SSF46565">
    <property type="entry name" value="Chaperone J-domain"/>
    <property type="match status" value="1"/>
</dbReference>
<evidence type="ECO:0000313" key="4">
    <source>
        <dbReference type="Proteomes" id="UP001055439"/>
    </source>
</evidence>
<dbReference type="PANTHER" id="PTHR47184">
    <property type="entry name" value="PHOSPHATIDYLINOSITOL 3-AND 4-KINASE FAMILY PROTEIN-RELATED"/>
    <property type="match status" value="1"/>
</dbReference>
<dbReference type="PRINTS" id="PR00625">
    <property type="entry name" value="JDOMAIN"/>
</dbReference>
<name>A0A9E7H7Z6_9LILI</name>
<gene>
    <name evidence="3" type="ORF">MUK42_16147</name>
</gene>
<evidence type="ECO:0000256" key="1">
    <source>
        <dbReference type="SAM" id="MobiDB-lite"/>
    </source>
</evidence>
<dbReference type="Pfam" id="PF00226">
    <property type="entry name" value="DnaJ"/>
    <property type="match status" value="1"/>
</dbReference>
<sequence length="1619" mass="178691">MAPEDGLPEAEDGFRAPAQAAVPMNVPPESAVGVSRDSLRVLELLKDLGSEVSEELLVLMPNLLSALRHQDPFVVKQSIANGTTLFGAVLEEIALQLHGSSKIEHWLEEMWSWMVQFKGAVCGVLMEPGSIGIKVLAVKFIETCILYFSPDEKDGGVLFTEGKGRRFNVSHLIRGNSILNPAMLEIEADRTLDLLLDLLHLANNLRGSLVIAVINSLAGIAKNRSLRYKVILSALLAFDPNFEIQIGGHTSSIRYCLRTAFVGFLRCNHPSFTESREKIIRALRAISPGESIDQVLRQVERMSRTMDRVSHDVRVSKGDPLSIQESVSGDVTRNKTVLPPSDVLSEELPAKRIRFDIPFDTAHSTQMAYDLADDNDDDGNGNYSSSISLVGSDLSPAEKMIAMIGALLAEGERGAESLELLISNIHADLMADIVIETMKHLPKNLVVASVRHNNGSSNEETSLPSISSQVLSTTTTDPSAPTSSLPSELATSSVGANGFSVTPDVSSFSNLSTESKRDPRRDPRRLDPRRSVAFGNSHPASLTLENSHDMQPVPSQLSSKPVAISEAFKIEHSSSFLASKLDVEPSDEPVGQNQMIEKLQTTETSEVQDNAMIMDQSLDVHTPPNLEISPVESIEEQLAASTPSDATANEGVVHNLSECDEFSSPDVKSLTPEDNSHDLTTHPPLVELMDEQKSELHRLAVTRIVEDYKHLQVTGCGQACLPLLARLVAQTGADGDVVKFLQQHIMLGYHHHKGHELAMHVLYHLHAIMISELEDCSSSAASCYEKFLLGVVRTLLDSLPATDKSFSKLLSEAPFLPDSSLKLLEDLCHSNGYEHNLGENREGDRVTQGLVAVWSLILGRPPYRQTCLDIALKCALHSQEEVRVKAIRLVANKLYPLNFASDIIEQFAVRMLLSVVDQQSSAADTSLVYSNEQQTEMASQDAFVSGSQILESAASESDADKDIQASVLKVPTISLSEAQRQTSLFFALCSKKPSLLQLVFNIYGRAPKAVKQSVHQHIPNLVKNLNSSYSELLHLISDPPEGSKGLVVLVLETLTEESTPSSDLIVVVKQLYETKLKDAAILIPMLSSFSKDEVMPIFPRLVNLPLEKFQAALARILQITDACTACFEQRIVFTQHVLAKSLSHLVEQVPLPLLFMRTVIQAIDAFPSLVDFVMGILSKLVTKQIWKMPKLWVGFLKCASQTQPHSFHVLLQLPPPHLESALNRHPNLRIPLASYANQSSMRTSLPRQTLKSFFMIDPFQREQLPGSCEGPCGSKLWEPTVESDTMVKDTEYYDILGISVDASAAEIKKAYYLKARLVHPDKNLGDPQAAHNFQVLGEAYQVLSDPAKREEYDKHGKEGVPRDSMVDPAAVFGMLFGSEFFEDYVGQLALATIACVEVEEESQVPETRKQRVQEKIKELQKEREQKLIQVLKDRLQLYVSGQKEQFAAWASSEARRLSQAAFGEAMLHTIGYIYARQSAREIGKSRRYMGMPFIAEWVRDKGHHIKSQVNAASGAVALIQLQEGMKKLEGSEEEDLMKNFEEKKDAMLGSLWKINVLDIESTLSHVCQAVLKDNSVSKDVLKFRARALKKLGTILQGAKGLYRRENSLRLEDGSGGAMP</sequence>
<protein>
    <submittedName>
        <fullName evidence="3">Symplekin tight junction protein C terminal</fullName>
    </submittedName>
</protein>
<feature type="compositionally biased region" description="Basic and acidic residues" evidence="1">
    <location>
        <begin position="514"/>
        <end position="530"/>
    </location>
</feature>
<dbReference type="Gene3D" id="1.10.287.110">
    <property type="entry name" value="DnaJ domain"/>
    <property type="match status" value="1"/>
</dbReference>
<dbReference type="PANTHER" id="PTHR47184:SF3">
    <property type="entry name" value="PHOSPHATIDYLINOSITOL 3-AND 4-KINASE FAMILY PROTEIN-RELATED"/>
    <property type="match status" value="1"/>
</dbReference>
<dbReference type="EMBL" id="CP097510">
    <property type="protein sequence ID" value="URE28485.1"/>
    <property type="molecule type" value="Genomic_DNA"/>
</dbReference>
<dbReference type="InterPro" id="IPR032460">
    <property type="entry name" value="Symplekin/Pta1_N"/>
</dbReference>
<dbReference type="SMART" id="SM00271">
    <property type="entry name" value="DnaJ"/>
    <property type="match status" value="1"/>
</dbReference>
<dbReference type="GO" id="GO:0005783">
    <property type="term" value="C:endoplasmic reticulum"/>
    <property type="evidence" value="ECO:0007669"/>
    <property type="project" value="UniProtKB-ARBA"/>
</dbReference>